<comment type="caution">
    <text evidence="1">The sequence shown here is derived from an EMBL/GenBank/DDBJ whole genome shotgun (WGS) entry which is preliminary data.</text>
</comment>
<gene>
    <name evidence="1" type="ORF">CKAN_00819800</name>
</gene>
<protein>
    <submittedName>
        <fullName evidence="1">Uncharacterized protein</fullName>
    </submittedName>
</protein>
<organism evidence="1 2">
    <name type="scientific">Cinnamomum micranthum f. kanehirae</name>
    <dbReference type="NCBI Taxonomy" id="337451"/>
    <lineage>
        <taxon>Eukaryota</taxon>
        <taxon>Viridiplantae</taxon>
        <taxon>Streptophyta</taxon>
        <taxon>Embryophyta</taxon>
        <taxon>Tracheophyta</taxon>
        <taxon>Spermatophyta</taxon>
        <taxon>Magnoliopsida</taxon>
        <taxon>Magnoliidae</taxon>
        <taxon>Laurales</taxon>
        <taxon>Lauraceae</taxon>
        <taxon>Cinnamomum</taxon>
    </lineage>
</organism>
<reference evidence="1 2" key="1">
    <citation type="journal article" date="2019" name="Nat. Plants">
        <title>Stout camphor tree genome fills gaps in understanding of flowering plant genome evolution.</title>
        <authorList>
            <person name="Chaw S.M."/>
            <person name="Liu Y.C."/>
            <person name="Wu Y.W."/>
            <person name="Wang H.Y."/>
            <person name="Lin C.I."/>
            <person name="Wu C.S."/>
            <person name="Ke H.M."/>
            <person name="Chang L.Y."/>
            <person name="Hsu C.Y."/>
            <person name="Yang H.T."/>
            <person name="Sudianto E."/>
            <person name="Hsu M.H."/>
            <person name="Wu K.P."/>
            <person name="Wang L.N."/>
            <person name="Leebens-Mack J.H."/>
            <person name="Tsai I.J."/>
        </authorList>
    </citation>
    <scope>NUCLEOTIDE SEQUENCE [LARGE SCALE GENOMIC DNA]</scope>
    <source>
        <strain evidence="2">cv. Chaw 1501</strain>
        <tissue evidence="1">Young leaves</tissue>
    </source>
</reference>
<sequence length="105" mass="11587">MSVDVGGFGMLLNSVVSQFIVSFMLEWNFLPDIGIGQIKKTVCPSSADLNCSTKQGNRMVKIHDRPKMRKTCTKNKIEGSVGFSSVWCNTQVEDDCTEDTPHSPS</sequence>
<name>A0A3S5WGI1_9MAGN</name>
<dbReference type="AlphaFoldDB" id="A0A3S5WGI1"/>
<keyword evidence="2" id="KW-1185">Reference proteome</keyword>
<accession>A0A3S5WGI1</accession>
<evidence type="ECO:0000313" key="2">
    <source>
        <dbReference type="Proteomes" id="UP000283530"/>
    </source>
</evidence>
<dbReference type="EMBL" id="QPKB01000003">
    <property type="protein sequence ID" value="RWR79614.1"/>
    <property type="molecule type" value="Genomic_DNA"/>
</dbReference>
<proteinExistence type="predicted"/>
<dbReference type="Proteomes" id="UP000283530">
    <property type="component" value="Unassembled WGS sequence"/>
</dbReference>
<evidence type="ECO:0000313" key="1">
    <source>
        <dbReference type="EMBL" id="RWR79614.1"/>
    </source>
</evidence>